<protein>
    <recommendedName>
        <fullName evidence="5">DUF4438 domain-containing protein</fullName>
    </recommendedName>
</protein>
<keyword evidence="4" id="KW-1185">Reference proteome</keyword>
<dbReference type="Gene3D" id="2.102.30.10">
    <property type="entry name" value="tm1086 (SG structure) domain"/>
    <property type="match status" value="1"/>
</dbReference>
<evidence type="ECO:0000259" key="1">
    <source>
        <dbReference type="Pfam" id="PF14505"/>
    </source>
</evidence>
<gene>
    <name evidence="3" type="ORF">CUESP1_3225</name>
</gene>
<dbReference type="Gene3D" id="2.40.10.170">
    <property type="match status" value="1"/>
</dbReference>
<dbReference type="Proteomes" id="UP000245423">
    <property type="component" value="Chromosome 1"/>
</dbReference>
<dbReference type="OrthoDB" id="596789at2"/>
<evidence type="ECO:0000313" key="4">
    <source>
        <dbReference type="Proteomes" id="UP000245423"/>
    </source>
</evidence>
<reference evidence="3 4" key="1">
    <citation type="submission" date="2016-11" db="EMBL/GenBank/DDBJ databases">
        <authorList>
            <person name="Manzoor S."/>
        </authorList>
    </citation>
    <scope>NUCLEOTIDE SEQUENCE [LARGE SCALE GENOMIC DNA]</scope>
    <source>
        <strain evidence="3">Clostridium ultunense strain Esp</strain>
    </source>
</reference>
<dbReference type="Pfam" id="PF20999">
    <property type="entry name" value="DUF4438_C"/>
    <property type="match status" value="1"/>
</dbReference>
<dbReference type="InterPro" id="IPR048399">
    <property type="entry name" value="DUF4438_C"/>
</dbReference>
<sequence length="291" mass="31631">MLNTNESSLVKISVQGIIQHPGKARDFIIDGEGRADVLPATGGICYNVKVGDCCMNLAGDHVEPGVSTSNDTNKFNSNAYNIYSCIGNEATVITGDAKGSVGYVTGKHDLSNVLIYFDDEALKKMTLDDKILVKGYGVGFKLLDYPNVKVMNIDPDLFKKFRIEEKDGKIIVPVAKKIPAYLMGSGIGAISAYRSDYDIMTQDRETIKELGLEDLKFGDIVLLENCDNTYGRCYFKGAATIGIVAHGDCIMPGHGPGVTTILSSRESVIEAIIDKSANIANYHPLTKDRFK</sequence>
<feature type="domain" description="DUF4438" evidence="2">
    <location>
        <begin position="161"/>
        <end position="282"/>
    </location>
</feature>
<dbReference type="EMBL" id="LT669839">
    <property type="protein sequence ID" value="SHD78551.1"/>
    <property type="molecule type" value="Genomic_DNA"/>
</dbReference>
<dbReference type="InterPro" id="IPR044909">
    <property type="entry name" value="TM_1086_sf"/>
</dbReference>
<organism evidence="3 4">
    <name type="scientific">[Clostridium] ultunense Esp</name>
    <dbReference type="NCBI Taxonomy" id="1288971"/>
    <lineage>
        <taxon>Bacteria</taxon>
        <taxon>Bacillati</taxon>
        <taxon>Bacillota</taxon>
        <taxon>Tissierellia</taxon>
        <taxon>Tissierellales</taxon>
        <taxon>Tepidimicrobiaceae</taxon>
        <taxon>Schnuerera</taxon>
    </lineage>
</organism>
<dbReference type="Gene3D" id="4.10.1180.10">
    <property type="entry name" value="tm1086 domain"/>
    <property type="match status" value="1"/>
</dbReference>
<name>A0A1M4PSU5_9FIRM</name>
<evidence type="ECO:0000259" key="2">
    <source>
        <dbReference type="Pfam" id="PF20999"/>
    </source>
</evidence>
<proteinExistence type="predicted"/>
<dbReference type="InterPro" id="IPR044910">
    <property type="entry name" value="TM_1086_SG_dom"/>
</dbReference>
<feature type="domain" description="DUF4438" evidence="1">
    <location>
        <begin position="27"/>
        <end position="159"/>
    </location>
</feature>
<dbReference type="Pfam" id="PF14505">
    <property type="entry name" value="DUF4438"/>
    <property type="match status" value="1"/>
</dbReference>
<accession>A0A1M4PSU5</accession>
<dbReference type="InterPro" id="IPR029433">
    <property type="entry name" value="DUF4438_N"/>
</dbReference>
<dbReference type="RefSeq" id="WP_025642648.1">
    <property type="nucleotide sequence ID" value="NZ_LT669839.1"/>
</dbReference>
<evidence type="ECO:0008006" key="5">
    <source>
        <dbReference type="Google" id="ProtNLM"/>
    </source>
</evidence>
<dbReference type="AlphaFoldDB" id="A0A1M4PSU5"/>
<evidence type="ECO:0000313" key="3">
    <source>
        <dbReference type="EMBL" id="SHD78551.1"/>
    </source>
</evidence>